<keyword evidence="3" id="KW-1185">Reference proteome</keyword>
<accession>A0ABU0YW04</accession>
<comment type="caution">
    <text evidence="2">The sequence shown here is derived from an EMBL/GenBank/DDBJ whole genome shotgun (WGS) entry which is preliminary data.</text>
</comment>
<evidence type="ECO:0000313" key="2">
    <source>
        <dbReference type="EMBL" id="MDQ7250843.1"/>
    </source>
</evidence>
<dbReference type="InterPro" id="IPR041726">
    <property type="entry name" value="ACAD10_11_N"/>
</dbReference>
<dbReference type="InterPro" id="IPR051678">
    <property type="entry name" value="AGP_Transferase"/>
</dbReference>
<organism evidence="2 3">
    <name type="scientific">Dongia sedimenti</name>
    <dbReference type="NCBI Taxonomy" id="3064282"/>
    <lineage>
        <taxon>Bacteria</taxon>
        <taxon>Pseudomonadati</taxon>
        <taxon>Pseudomonadota</taxon>
        <taxon>Alphaproteobacteria</taxon>
        <taxon>Rhodospirillales</taxon>
        <taxon>Dongiaceae</taxon>
        <taxon>Dongia</taxon>
    </lineage>
</organism>
<dbReference type="Proteomes" id="UP001230156">
    <property type="component" value="Unassembled WGS sequence"/>
</dbReference>
<gene>
    <name evidence="2" type="ORF">Q8A70_24350</name>
</gene>
<sequence length="343" mass="37133">MSLATQSQAVADFIARAAGAQRATVSVLNRLGGGAIQENWAIDVAIADGPQAGNYEAVLRSDAVSVIAESWPRAQEYALIAAAHGAGVTVPQPLWLEPSGSVTGRPFYVMRRVRGMAQGRRLLRSLEGEAGDALAQRLGAELAKLHTITPVTAPDSLAFLPKVGGDLIAVRAAHYRKSLDALPEPQPVLEWAINRMEDLAPKIDSVALCHRDFRTGNYMAESGELTAILDFEFSGWSDPYEDLGWFCARCWRFGAVEREAGGIGTREAFYAGYESGTGRSVDDARVRYWEAIAPIRWAIIALQQGERHASGQEPSLDLALTGLRAIECDYDLLAELPKLKKGA</sequence>
<dbReference type="EMBL" id="JAUYVI010000008">
    <property type="protein sequence ID" value="MDQ7250843.1"/>
    <property type="molecule type" value="Genomic_DNA"/>
</dbReference>
<evidence type="ECO:0000313" key="3">
    <source>
        <dbReference type="Proteomes" id="UP001230156"/>
    </source>
</evidence>
<dbReference type="PANTHER" id="PTHR21310">
    <property type="entry name" value="AMINOGLYCOSIDE PHOSPHOTRANSFERASE-RELATED-RELATED"/>
    <property type="match status" value="1"/>
</dbReference>
<dbReference type="InterPro" id="IPR002575">
    <property type="entry name" value="Aminoglycoside_PTrfase"/>
</dbReference>
<dbReference type="InterPro" id="IPR011009">
    <property type="entry name" value="Kinase-like_dom_sf"/>
</dbReference>
<proteinExistence type="predicted"/>
<dbReference type="PANTHER" id="PTHR21310:SF57">
    <property type="entry name" value="BLR2944 PROTEIN"/>
    <property type="match status" value="1"/>
</dbReference>
<dbReference type="CDD" id="cd05154">
    <property type="entry name" value="ACAD10_11_N-like"/>
    <property type="match status" value="1"/>
</dbReference>
<reference evidence="3" key="1">
    <citation type="submission" date="2023-08" db="EMBL/GenBank/DDBJ databases">
        <title>Rhodospirillaceae gen. nov., a novel taxon isolated from the Yangtze River Yuezi River estuary sludge.</title>
        <authorList>
            <person name="Ruan L."/>
        </authorList>
    </citation>
    <scope>NUCLEOTIDE SEQUENCE [LARGE SCALE GENOMIC DNA]</scope>
    <source>
        <strain evidence="3">R-7</strain>
    </source>
</reference>
<dbReference type="SUPFAM" id="SSF56112">
    <property type="entry name" value="Protein kinase-like (PK-like)"/>
    <property type="match status" value="1"/>
</dbReference>
<evidence type="ECO:0000259" key="1">
    <source>
        <dbReference type="Pfam" id="PF01636"/>
    </source>
</evidence>
<dbReference type="Gene3D" id="3.90.1200.10">
    <property type="match status" value="1"/>
</dbReference>
<dbReference type="RefSeq" id="WP_379960626.1">
    <property type="nucleotide sequence ID" value="NZ_JAUYVI010000008.1"/>
</dbReference>
<feature type="domain" description="Aminoglycoside phosphotransferase" evidence="1">
    <location>
        <begin position="53"/>
        <end position="273"/>
    </location>
</feature>
<dbReference type="Gene3D" id="3.30.200.20">
    <property type="entry name" value="Phosphorylase Kinase, domain 1"/>
    <property type="match status" value="1"/>
</dbReference>
<name>A0ABU0YW04_9PROT</name>
<protein>
    <submittedName>
        <fullName evidence="2">Phosphotransferase family protein</fullName>
    </submittedName>
</protein>
<dbReference type="Pfam" id="PF01636">
    <property type="entry name" value="APH"/>
    <property type="match status" value="1"/>
</dbReference>